<evidence type="ECO:0000256" key="3">
    <source>
        <dbReference type="ARBA" id="ARBA00022692"/>
    </source>
</evidence>
<feature type="transmembrane region" description="Helical" evidence="6">
    <location>
        <begin position="397"/>
        <end position="418"/>
    </location>
</feature>
<feature type="transmembrane region" description="Helical" evidence="6">
    <location>
        <begin position="366"/>
        <end position="385"/>
    </location>
</feature>
<feature type="transmembrane region" description="Helical" evidence="6">
    <location>
        <begin position="181"/>
        <end position="200"/>
    </location>
</feature>
<dbReference type="PANTHER" id="PTHR30250">
    <property type="entry name" value="PST FAMILY PREDICTED COLANIC ACID TRANSPORTER"/>
    <property type="match status" value="1"/>
</dbReference>
<feature type="transmembrane region" description="Helical" evidence="6">
    <location>
        <begin position="157"/>
        <end position="175"/>
    </location>
</feature>
<feature type="transmembrane region" description="Helical" evidence="6">
    <location>
        <begin position="304"/>
        <end position="322"/>
    </location>
</feature>
<reference evidence="7 8" key="1">
    <citation type="submission" date="2023-05" db="EMBL/GenBank/DDBJ databases">
        <authorList>
            <person name="Zhang X."/>
        </authorList>
    </citation>
    <scope>NUCLEOTIDE SEQUENCE [LARGE SCALE GENOMIC DNA]</scope>
    <source>
        <strain evidence="7 8">DM2B3-1</strain>
    </source>
</reference>
<evidence type="ECO:0000256" key="6">
    <source>
        <dbReference type="SAM" id="Phobius"/>
    </source>
</evidence>
<feature type="transmembrane region" description="Helical" evidence="6">
    <location>
        <begin position="221"/>
        <end position="242"/>
    </location>
</feature>
<comment type="caution">
    <text evidence="7">The sequence shown here is derived from an EMBL/GenBank/DDBJ whole genome shotgun (WGS) entry which is preliminary data.</text>
</comment>
<dbReference type="EMBL" id="JASJOT010000022">
    <property type="protein sequence ID" value="MDJ1496373.1"/>
    <property type="molecule type" value="Genomic_DNA"/>
</dbReference>
<feature type="transmembrane region" description="Helical" evidence="6">
    <location>
        <begin position="80"/>
        <end position="103"/>
    </location>
</feature>
<feature type="transmembrane region" description="Helical" evidence="6">
    <location>
        <begin position="430"/>
        <end position="449"/>
    </location>
</feature>
<evidence type="ECO:0000313" key="7">
    <source>
        <dbReference type="EMBL" id="MDJ1496373.1"/>
    </source>
</evidence>
<name>A0ABT7CRL0_9BACT</name>
<dbReference type="InterPro" id="IPR050833">
    <property type="entry name" value="Poly_Biosynth_Transport"/>
</dbReference>
<feature type="transmembrane region" description="Helical" evidence="6">
    <location>
        <begin position="12"/>
        <end position="29"/>
    </location>
</feature>
<sequence>MGVIIRQSLKASIVAYIGVGIGVINQLFVSTKYLSVEQMALSRLLLENSILFAAISHLGTPYIADKFFSQFRNEVQKHHGFLVFLLLYPLLGILAFTGLYVLFQDVIANYFSKESPLILQYHFLSIPLTAFWVYISVLEVYCRNHARITVPTIVREIYLKIANILLILIFAFGWIDFQLMMYLLVASYGVGVIILFLYIKNLGKLFIAFDKRYFQGSLFKSMFFFGAFIILGGLGQNIVLFVDRVMLAGESGLRSTGIFVITTYIASIIEIPKKTLTQISVPILSAAIQQNDIGKMKELYQKTALNQAIIGCLFFLGIWCNIDEIFSIIPRKDVFSEGKYVVLSICIAKLLDMSTGLNAEILLYSVYYRVITTFVIIMAIFSIAANKILIPLYDINGAAWATSLTTLVYCSVRVWYVWDKFKIHPFSRQTLSIIVITAITLASILFLPFPTANTLQVILTLFLRSVLILLVFGFLILRFRVSPDVNNLTNSIWKTIKSFVG</sequence>
<accession>A0ABT7CRL0</accession>
<evidence type="ECO:0000256" key="4">
    <source>
        <dbReference type="ARBA" id="ARBA00022989"/>
    </source>
</evidence>
<keyword evidence="4 6" id="KW-1133">Transmembrane helix</keyword>
<feature type="transmembrane region" description="Helical" evidence="6">
    <location>
        <begin position="455"/>
        <end position="477"/>
    </location>
</feature>
<gene>
    <name evidence="7" type="ORF">QNI19_25775</name>
</gene>
<evidence type="ECO:0000256" key="2">
    <source>
        <dbReference type="ARBA" id="ARBA00022475"/>
    </source>
</evidence>
<keyword evidence="5 6" id="KW-0472">Membrane</keyword>
<keyword evidence="3 6" id="KW-0812">Transmembrane</keyword>
<evidence type="ECO:0000313" key="8">
    <source>
        <dbReference type="Proteomes" id="UP001228581"/>
    </source>
</evidence>
<feature type="transmembrane region" description="Helical" evidence="6">
    <location>
        <begin position="118"/>
        <end position="137"/>
    </location>
</feature>
<proteinExistence type="predicted"/>
<protein>
    <submittedName>
        <fullName evidence="7">Oligosaccharide flippase family protein</fullName>
    </submittedName>
</protein>
<organism evidence="7 8">
    <name type="scientific">Xanthocytophaga flava</name>
    <dbReference type="NCBI Taxonomy" id="3048013"/>
    <lineage>
        <taxon>Bacteria</taxon>
        <taxon>Pseudomonadati</taxon>
        <taxon>Bacteroidota</taxon>
        <taxon>Cytophagia</taxon>
        <taxon>Cytophagales</taxon>
        <taxon>Rhodocytophagaceae</taxon>
        <taxon>Xanthocytophaga</taxon>
    </lineage>
</organism>
<evidence type="ECO:0000256" key="1">
    <source>
        <dbReference type="ARBA" id="ARBA00004651"/>
    </source>
</evidence>
<dbReference type="RefSeq" id="WP_314001135.1">
    <property type="nucleotide sequence ID" value="NZ_JASJOT010000022.1"/>
</dbReference>
<dbReference type="Proteomes" id="UP001228581">
    <property type="component" value="Unassembled WGS sequence"/>
</dbReference>
<evidence type="ECO:0000256" key="5">
    <source>
        <dbReference type="ARBA" id="ARBA00023136"/>
    </source>
</evidence>
<keyword evidence="8" id="KW-1185">Reference proteome</keyword>
<dbReference type="PANTHER" id="PTHR30250:SF11">
    <property type="entry name" value="O-ANTIGEN TRANSPORTER-RELATED"/>
    <property type="match status" value="1"/>
</dbReference>
<feature type="transmembrane region" description="Helical" evidence="6">
    <location>
        <begin position="49"/>
        <end position="68"/>
    </location>
</feature>
<comment type="subcellular location">
    <subcellularLocation>
        <location evidence="1">Cell membrane</location>
        <topology evidence="1">Multi-pass membrane protein</topology>
    </subcellularLocation>
</comment>
<keyword evidence="2" id="KW-1003">Cell membrane</keyword>